<dbReference type="Gene3D" id="1.10.510.10">
    <property type="entry name" value="Transferase(Phosphotransferase) domain 1"/>
    <property type="match status" value="1"/>
</dbReference>
<dbReference type="InterPro" id="IPR008271">
    <property type="entry name" value="Ser/Thr_kinase_AS"/>
</dbReference>
<accession>A0AAV7UD00</accession>
<protein>
    <recommendedName>
        <fullName evidence="6">Protein kinase domain-containing protein</fullName>
    </recommendedName>
</protein>
<sequence>MGATTSAHKEGMFPMERIRAQSWKSVLSGIGLTTSSLECLLAARRALKEKLWMPQKSKKEGSTSNAEDPLPHFFSLFLPEFPIWSSAGTQQLKILGFVAKGSIGPVLKVLDCTKASVFAVKVLPKMEVMRRDTLKQCKEEVSIQRQISHPFIRSIGDSWQGKEHLFIMCSYCSYGDLYRLWMSSGRFGEETIRLFAAELVSVLGYLHDLGIVHRDVKMENILLDERGHIKVTDFGLSRQLRFGERAYTICGTLQYMAPEVLHGGPYNHSVDWWSMGVLLYALAVGKFPVAPEKDHMAMLESVNQTTYDMPANLSSSLALLLSELLCRNPHQRLHHLHQFESHLFFHGVFFDPVVLQKYPVDFVVNIRKSEPMALQELDGFCDFDCDLSEVLTPPSLA</sequence>
<dbReference type="Pfam" id="PF00069">
    <property type="entry name" value="Pkinase"/>
    <property type="match status" value="1"/>
</dbReference>
<organism evidence="7 8">
    <name type="scientific">Pleurodeles waltl</name>
    <name type="common">Iberian ribbed newt</name>
    <dbReference type="NCBI Taxonomy" id="8319"/>
    <lineage>
        <taxon>Eukaryota</taxon>
        <taxon>Metazoa</taxon>
        <taxon>Chordata</taxon>
        <taxon>Craniata</taxon>
        <taxon>Vertebrata</taxon>
        <taxon>Euteleostomi</taxon>
        <taxon>Amphibia</taxon>
        <taxon>Batrachia</taxon>
        <taxon>Caudata</taxon>
        <taxon>Salamandroidea</taxon>
        <taxon>Salamandridae</taxon>
        <taxon>Pleurodelinae</taxon>
        <taxon>Pleurodeles</taxon>
    </lineage>
</organism>
<dbReference type="GO" id="GO:0005524">
    <property type="term" value="F:ATP binding"/>
    <property type="evidence" value="ECO:0007669"/>
    <property type="project" value="UniProtKB-KW"/>
</dbReference>
<keyword evidence="8" id="KW-1185">Reference proteome</keyword>
<dbReference type="EMBL" id="JANPWB010000005">
    <property type="protein sequence ID" value="KAJ1186269.1"/>
    <property type="molecule type" value="Genomic_DNA"/>
</dbReference>
<evidence type="ECO:0000256" key="5">
    <source>
        <dbReference type="ARBA" id="ARBA00022840"/>
    </source>
</evidence>
<evidence type="ECO:0000256" key="1">
    <source>
        <dbReference type="ARBA" id="ARBA00022527"/>
    </source>
</evidence>
<dbReference type="Gene3D" id="3.30.200.20">
    <property type="entry name" value="Phosphorylase Kinase, domain 1"/>
    <property type="match status" value="1"/>
</dbReference>
<feature type="domain" description="Protein kinase" evidence="6">
    <location>
        <begin position="92"/>
        <end position="345"/>
    </location>
</feature>
<dbReference type="PANTHER" id="PTHR24355:SF1">
    <property type="entry name" value="RIBOSOMAL PROTEIN S6 KINASE-RELATED PROTEIN"/>
    <property type="match status" value="1"/>
</dbReference>
<evidence type="ECO:0000259" key="6">
    <source>
        <dbReference type="PROSITE" id="PS50011"/>
    </source>
</evidence>
<evidence type="ECO:0000256" key="4">
    <source>
        <dbReference type="ARBA" id="ARBA00022777"/>
    </source>
</evidence>
<evidence type="ECO:0000313" key="7">
    <source>
        <dbReference type="EMBL" id="KAJ1186269.1"/>
    </source>
</evidence>
<gene>
    <name evidence="7" type="ORF">NDU88_003052</name>
</gene>
<dbReference type="InterPro" id="IPR000719">
    <property type="entry name" value="Prot_kinase_dom"/>
</dbReference>
<dbReference type="SUPFAM" id="SSF56112">
    <property type="entry name" value="Protein kinase-like (PK-like)"/>
    <property type="match status" value="1"/>
</dbReference>
<reference evidence="7" key="1">
    <citation type="journal article" date="2022" name="bioRxiv">
        <title>Sequencing and chromosome-scale assembly of the giantPleurodeles waltlgenome.</title>
        <authorList>
            <person name="Brown T."/>
            <person name="Elewa A."/>
            <person name="Iarovenko S."/>
            <person name="Subramanian E."/>
            <person name="Araus A.J."/>
            <person name="Petzold A."/>
            <person name="Susuki M."/>
            <person name="Suzuki K.-i.T."/>
            <person name="Hayashi T."/>
            <person name="Toyoda A."/>
            <person name="Oliveira C."/>
            <person name="Osipova E."/>
            <person name="Leigh N.D."/>
            <person name="Simon A."/>
            <person name="Yun M.H."/>
        </authorList>
    </citation>
    <scope>NUCLEOTIDE SEQUENCE</scope>
    <source>
        <strain evidence="7">20211129_DDA</strain>
        <tissue evidence="7">Liver</tissue>
    </source>
</reference>
<evidence type="ECO:0000256" key="2">
    <source>
        <dbReference type="ARBA" id="ARBA00022679"/>
    </source>
</evidence>
<dbReference type="InterPro" id="IPR011009">
    <property type="entry name" value="Kinase-like_dom_sf"/>
</dbReference>
<dbReference type="PANTHER" id="PTHR24355">
    <property type="entry name" value="G PROTEIN-COUPLED RECEPTOR KINASE/RIBOSOMAL PROTEIN S6 KINASE"/>
    <property type="match status" value="1"/>
</dbReference>
<evidence type="ECO:0000256" key="3">
    <source>
        <dbReference type="ARBA" id="ARBA00022741"/>
    </source>
</evidence>
<comment type="caution">
    <text evidence="7">The sequence shown here is derived from an EMBL/GenBank/DDBJ whole genome shotgun (WGS) entry which is preliminary data.</text>
</comment>
<dbReference type="CDD" id="cd05123">
    <property type="entry name" value="STKc_AGC"/>
    <property type="match status" value="1"/>
</dbReference>
<evidence type="ECO:0000313" key="8">
    <source>
        <dbReference type="Proteomes" id="UP001066276"/>
    </source>
</evidence>
<keyword evidence="5" id="KW-0067">ATP-binding</keyword>
<dbReference type="SMART" id="SM00220">
    <property type="entry name" value="S_TKc"/>
    <property type="match status" value="1"/>
</dbReference>
<keyword evidence="3" id="KW-0547">Nucleotide-binding</keyword>
<dbReference type="Proteomes" id="UP001066276">
    <property type="component" value="Chromosome 3_1"/>
</dbReference>
<dbReference type="PROSITE" id="PS50011">
    <property type="entry name" value="PROTEIN_KINASE_DOM"/>
    <property type="match status" value="1"/>
</dbReference>
<keyword evidence="4" id="KW-0418">Kinase</keyword>
<keyword evidence="2" id="KW-0808">Transferase</keyword>
<dbReference type="FunFam" id="1.10.510.10:FF:000571">
    <property type="entry name" value="Maternal embryonic leucine zipper kinase"/>
    <property type="match status" value="1"/>
</dbReference>
<keyword evidence="1" id="KW-0723">Serine/threonine-protein kinase</keyword>
<proteinExistence type="predicted"/>
<dbReference type="InterPro" id="IPR045270">
    <property type="entry name" value="STKc_AGC"/>
</dbReference>
<dbReference type="GO" id="GO:0004674">
    <property type="term" value="F:protein serine/threonine kinase activity"/>
    <property type="evidence" value="ECO:0007669"/>
    <property type="project" value="UniProtKB-KW"/>
</dbReference>
<dbReference type="PROSITE" id="PS00108">
    <property type="entry name" value="PROTEIN_KINASE_ST"/>
    <property type="match status" value="1"/>
</dbReference>
<dbReference type="AlphaFoldDB" id="A0AAV7UD00"/>
<name>A0AAV7UD00_PLEWA</name>